<proteinExistence type="predicted"/>
<feature type="region of interest" description="Disordered" evidence="1">
    <location>
        <begin position="1"/>
        <end position="50"/>
    </location>
</feature>
<gene>
    <name evidence="2" type="ORF">Tco_1043476</name>
</gene>
<evidence type="ECO:0000313" key="2">
    <source>
        <dbReference type="EMBL" id="GJT76751.1"/>
    </source>
</evidence>
<sequence length="278" mass="30633">METRSLEAAPQAPPSPDYVPGPEHPPSPDYVPVPEYPKFLAPSDDDIPIEYQPLPVDALLITLSPGYIADSDPKEDPKDDPEEDPADYLANGGDEEEFSKDDVDDDDEEEASEEEDDNEEEEEHLAPADSSTIPIDDLIPSARETEPFETDESAPTPPRLRRARIYILLPPLPLLPLPLHAPSSHLLLPATDCMEDVSEADVPPQKRLYLTAPTPRFEVRESSVARQPGLDVTHATDYGFDDTMDATPGCPMSREVGYGITDVWDDMVGDMEETALTN</sequence>
<reference evidence="2" key="1">
    <citation type="journal article" date="2022" name="Int. J. Mol. Sci.">
        <title>Draft Genome of Tanacetum Coccineum: Genomic Comparison of Closely Related Tanacetum-Family Plants.</title>
        <authorList>
            <person name="Yamashiro T."/>
            <person name="Shiraishi A."/>
            <person name="Nakayama K."/>
            <person name="Satake H."/>
        </authorList>
    </citation>
    <scope>NUCLEOTIDE SEQUENCE</scope>
</reference>
<keyword evidence="3" id="KW-1185">Reference proteome</keyword>
<organism evidence="2 3">
    <name type="scientific">Tanacetum coccineum</name>
    <dbReference type="NCBI Taxonomy" id="301880"/>
    <lineage>
        <taxon>Eukaryota</taxon>
        <taxon>Viridiplantae</taxon>
        <taxon>Streptophyta</taxon>
        <taxon>Embryophyta</taxon>
        <taxon>Tracheophyta</taxon>
        <taxon>Spermatophyta</taxon>
        <taxon>Magnoliopsida</taxon>
        <taxon>eudicotyledons</taxon>
        <taxon>Gunneridae</taxon>
        <taxon>Pentapetalae</taxon>
        <taxon>asterids</taxon>
        <taxon>campanulids</taxon>
        <taxon>Asterales</taxon>
        <taxon>Asteraceae</taxon>
        <taxon>Asteroideae</taxon>
        <taxon>Anthemideae</taxon>
        <taxon>Anthemidinae</taxon>
        <taxon>Tanacetum</taxon>
    </lineage>
</organism>
<accession>A0ABQ5GND5</accession>
<protein>
    <submittedName>
        <fullName evidence="2">Uncharacterized protein</fullName>
    </submittedName>
</protein>
<dbReference type="Proteomes" id="UP001151760">
    <property type="component" value="Unassembled WGS sequence"/>
</dbReference>
<comment type="caution">
    <text evidence="2">The sequence shown here is derived from an EMBL/GenBank/DDBJ whole genome shotgun (WGS) entry which is preliminary data.</text>
</comment>
<reference evidence="2" key="2">
    <citation type="submission" date="2022-01" db="EMBL/GenBank/DDBJ databases">
        <authorList>
            <person name="Yamashiro T."/>
            <person name="Shiraishi A."/>
            <person name="Satake H."/>
            <person name="Nakayama K."/>
        </authorList>
    </citation>
    <scope>NUCLEOTIDE SEQUENCE</scope>
</reference>
<evidence type="ECO:0000256" key="1">
    <source>
        <dbReference type="SAM" id="MobiDB-lite"/>
    </source>
</evidence>
<feature type="compositionally biased region" description="Pro residues" evidence="1">
    <location>
        <begin position="11"/>
        <end position="35"/>
    </location>
</feature>
<evidence type="ECO:0000313" key="3">
    <source>
        <dbReference type="Proteomes" id="UP001151760"/>
    </source>
</evidence>
<feature type="region of interest" description="Disordered" evidence="1">
    <location>
        <begin position="67"/>
        <end position="135"/>
    </location>
</feature>
<name>A0ABQ5GND5_9ASTR</name>
<feature type="compositionally biased region" description="Acidic residues" evidence="1">
    <location>
        <begin position="93"/>
        <end position="123"/>
    </location>
</feature>
<dbReference type="EMBL" id="BQNB010018652">
    <property type="protein sequence ID" value="GJT76751.1"/>
    <property type="molecule type" value="Genomic_DNA"/>
</dbReference>